<dbReference type="EMBL" id="AHHD01000536">
    <property type="protein sequence ID" value="EKG10003.1"/>
    <property type="molecule type" value="Genomic_DNA"/>
</dbReference>
<accession>K2R6X7</accession>
<comment type="caution">
    <text evidence="1">The sequence shown here is derived from an EMBL/GenBank/DDBJ whole genome shotgun (WGS) entry which is preliminary data.</text>
</comment>
<reference evidence="1 2" key="1">
    <citation type="journal article" date="2012" name="BMC Genomics">
        <title>Tools to kill: Genome of one of the most destructive plant pathogenic fungi Macrophomina phaseolina.</title>
        <authorList>
            <person name="Islam M.S."/>
            <person name="Haque M.S."/>
            <person name="Islam M.M."/>
            <person name="Emdad E.M."/>
            <person name="Halim A."/>
            <person name="Hossen Q.M.M."/>
            <person name="Hossain M.Z."/>
            <person name="Ahmed B."/>
            <person name="Rahim S."/>
            <person name="Rahman M.S."/>
            <person name="Alam M.M."/>
            <person name="Hou S."/>
            <person name="Wan X."/>
            <person name="Saito J.A."/>
            <person name="Alam M."/>
        </authorList>
    </citation>
    <scope>NUCLEOTIDE SEQUENCE [LARGE SCALE GENOMIC DNA]</scope>
    <source>
        <strain evidence="1 2">MS6</strain>
    </source>
</reference>
<proteinExistence type="predicted"/>
<protein>
    <submittedName>
        <fullName evidence="1">Uncharacterized protein</fullName>
    </submittedName>
</protein>
<name>K2R6X7_MACPH</name>
<dbReference type="VEuPathDB" id="FungiDB:MPH_12913"/>
<organism evidence="1 2">
    <name type="scientific">Macrophomina phaseolina (strain MS6)</name>
    <name type="common">Charcoal rot fungus</name>
    <dbReference type="NCBI Taxonomy" id="1126212"/>
    <lineage>
        <taxon>Eukaryota</taxon>
        <taxon>Fungi</taxon>
        <taxon>Dikarya</taxon>
        <taxon>Ascomycota</taxon>
        <taxon>Pezizomycotina</taxon>
        <taxon>Dothideomycetes</taxon>
        <taxon>Dothideomycetes incertae sedis</taxon>
        <taxon>Botryosphaeriales</taxon>
        <taxon>Botryosphaeriaceae</taxon>
        <taxon>Macrophomina</taxon>
    </lineage>
</organism>
<feature type="non-terminal residue" evidence="1">
    <location>
        <position position="1"/>
    </location>
</feature>
<dbReference type="InParanoid" id="K2R6X7"/>
<gene>
    <name evidence="1" type="ORF">MPH_12913</name>
</gene>
<dbReference type="AlphaFoldDB" id="K2R6X7"/>
<evidence type="ECO:0000313" key="2">
    <source>
        <dbReference type="Proteomes" id="UP000007129"/>
    </source>
</evidence>
<dbReference type="Proteomes" id="UP000007129">
    <property type="component" value="Unassembled WGS sequence"/>
</dbReference>
<dbReference type="HOGENOM" id="CLU_3432732_0_0_1"/>
<evidence type="ECO:0000313" key="1">
    <source>
        <dbReference type="EMBL" id="EKG10003.1"/>
    </source>
</evidence>
<sequence length="17" mass="1898">IVSRIRFIIVAVSPSKI</sequence>